<reference evidence="2" key="1">
    <citation type="journal article" date="2021" name="Proc. Natl. Acad. Sci. U.S.A.">
        <title>A Catalog of Tens of Thousands of Viruses from Human Metagenomes Reveals Hidden Associations with Chronic Diseases.</title>
        <authorList>
            <person name="Tisza M.J."/>
            <person name="Buck C.B."/>
        </authorList>
    </citation>
    <scope>NUCLEOTIDE SEQUENCE</scope>
    <source>
        <strain evidence="2">CtkfT29</strain>
    </source>
</reference>
<dbReference type="Pfam" id="PF14594">
    <property type="entry name" value="Sipho_Gp37"/>
    <property type="match status" value="1"/>
</dbReference>
<dbReference type="EMBL" id="BK015850">
    <property type="protein sequence ID" value="DAE28069.1"/>
    <property type="molecule type" value="Genomic_DNA"/>
</dbReference>
<name>A0A8S5RAI5_9CAUD</name>
<protein>
    <recommendedName>
        <fullName evidence="1">Gp28/Gp37-like domain-containing protein</fullName>
    </recommendedName>
</protein>
<sequence length="336" mass="37164">MRIEIFESDLSNRHEITHAISVQFSVKYNDVGKFTIVLPMDDYNISIAKNDAIVYLVERKLAFEVAEVQFDDENNQITLNGFTLNNRLNRRVAATACNVTNVEKDIYAAVKANLRGLPILLAAEKGLTETTSATTVYGEELLSAVQKILSDADLGQRAVFDYKAKTITWEIYKGVDRTSGLKAVSFVAERGTAAQLMIDQDVSSYKNVCYCTAQYADGSKCIATAGQETGENRRELWAEFSGDPQGKTETNDTFARRVQTYAALQLGSHRNRQSFNLSADASELGVAYDIGDLVWCVSQRHNVKFKARITGMTYAQDQQSTSIGLTIGDPILTVMG</sequence>
<feature type="domain" description="Gp28/Gp37-like" evidence="1">
    <location>
        <begin position="3"/>
        <end position="329"/>
    </location>
</feature>
<evidence type="ECO:0000313" key="2">
    <source>
        <dbReference type="EMBL" id="DAE28069.1"/>
    </source>
</evidence>
<proteinExistence type="predicted"/>
<evidence type="ECO:0000259" key="1">
    <source>
        <dbReference type="Pfam" id="PF14594"/>
    </source>
</evidence>
<organism evidence="2">
    <name type="scientific">Siphoviridae sp. ctkfT29</name>
    <dbReference type="NCBI Taxonomy" id="2827278"/>
    <lineage>
        <taxon>Viruses</taxon>
        <taxon>Duplodnaviria</taxon>
        <taxon>Heunggongvirae</taxon>
        <taxon>Uroviricota</taxon>
        <taxon>Caudoviricetes</taxon>
    </lineage>
</organism>
<accession>A0A8S5RAI5</accession>
<dbReference type="InterPro" id="IPR029432">
    <property type="entry name" value="Gp28/Gp37-like_dom"/>
</dbReference>